<dbReference type="Pfam" id="PF07007">
    <property type="entry name" value="LprI"/>
    <property type="match status" value="2"/>
</dbReference>
<reference evidence="4 5" key="1">
    <citation type="submission" date="2024-04" db="EMBL/GenBank/DDBJ databases">
        <title>Biological Control Activity of Plant Growth Promoting Rhizobacteria Burkholderia pyrrocinia BX1 against Tobacco black shank Introduction Tobacco black shank (TBS) caused by the oomycete Phytophthora. nicotianae (P. nicotianae) has become a destructive soil.</title>
        <authorList>
            <person name="Liu X."/>
            <person name="Shu C."/>
        </authorList>
    </citation>
    <scope>NUCLEOTIDE SEQUENCE [LARGE SCALE GENOMIC DNA]</scope>
    <source>
        <strain evidence="4 5">BX1</strain>
    </source>
</reference>
<evidence type="ECO:0000313" key="5">
    <source>
        <dbReference type="Proteomes" id="UP001484179"/>
    </source>
</evidence>
<evidence type="ECO:0000259" key="3">
    <source>
        <dbReference type="Pfam" id="PF07007"/>
    </source>
</evidence>
<protein>
    <submittedName>
        <fullName evidence="4">Lysozyme inhibitor LprI family protein</fullName>
    </submittedName>
</protein>
<feature type="region of interest" description="Disordered" evidence="1">
    <location>
        <begin position="172"/>
        <end position="193"/>
    </location>
</feature>
<name>A0ABZ3BDR3_BURPY</name>
<evidence type="ECO:0000256" key="2">
    <source>
        <dbReference type="SAM" id="SignalP"/>
    </source>
</evidence>
<dbReference type="Proteomes" id="UP001484179">
    <property type="component" value="Chromosome 1"/>
</dbReference>
<accession>A0ABZ3BDR3</accession>
<feature type="signal peptide" evidence="2">
    <location>
        <begin position="1"/>
        <end position="35"/>
    </location>
</feature>
<sequence length="276" mass="29404">MATHGRIQAMRAALAALVVWAAGSAGLAGSGVAHAEVAAADPIDVAMRQCLARRDRSSPAGQIQCMGEAQQQWQAVMDGAYQRLLKDAPADAKRGWQDSQRRWATWRKDEVHLLTAVYDTTRGTAYAMSSADMQLQPVRDRALALRGAADRYAPPPAAVPVAATSGAQGGASAAQGAAASNGKPAANAPRDPAVRRVRPCEQDAACEHALFDLNRYYQKLRRKMPAHSAATLVRAQRAWVAFRDATAPLVGEDGRVDLIGARIATMKRLSETAGNK</sequence>
<dbReference type="InterPro" id="IPR009739">
    <property type="entry name" value="LprI-like_N"/>
</dbReference>
<dbReference type="RefSeq" id="WP_342307536.1">
    <property type="nucleotide sequence ID" value="NZ_CP150849.1"/>
</dbReference>
<feature type="domain" description="Lysozyme inhibitor LprI-like N-terminal" evidence="3">
    <location>
        <begin position="212"/>
        <end position="252"/>
    </location>
</feature>
<keyword evidence="5" id="KW-1185">Reference proteome</keyword>
<gene>
    <name evidence="4" type="ORF">WN985_13445</name>
</gene>
<proteinExistence type="predicted"/>
<organism evidence="4 5">
    <name type="scientific">Burkholderia pyrrocinia</name>
    <name type="common">Pseudomonas pyrrocinia</name>
    <dbReference type="NCBI Taxonomy" id="60550"/>
    <lineage>
        <taxon>Bacteria</taxon>
        <taxon>Pseudomonadati</taxon>
        <taxon>Pseudomonadota</taxon>
        <taxon>Betaproteobacteria</taxon>
        <taxon>Burkholderiales</taxon>
        <taxon>Burkholderiaceae</taxon>
        <taxon>Burkholderia</taxon>
        <taxon>Burkholderia cepacia complex</taxon>
    </lineage>
</organism>
<keyword evidence="2" id="KW-0732">Signal</keyword>
<evidence type="ECO:0000256" key="1">
    <source>
        <dbReference type="SAM" id="MobiDB-lite"/>
    </source>
</evidence>
<feature type="domain" description="Lysozyme inhibitor LprI-like N-terminal" evidence="3">
    <location>
        <begin position="60"/>
        <end position="145"/>
    </location>
</feature>
<feature type="compositionally biased region" description="Low complexity" evidence="1">
    <location>
        <begin position="172"/>
        <end position="191"/>
    </location>
</feature>
<evidence type="ECO:0000313" key="4">
    <source>
        <dbReference type="EMBL" id="WZW53370.1"/>
    </source>
</evidence>
<feature type="chain" id="PRO_5045309670" evidence="2">
    <location>
        <begin position="36"/>
        <end position="276"/>
    </location>
</feature>
<dbReference type="Gene3D" id="1.20.1270.180">
    <property type="match status" value="2"/>
</dbReference>
<dbReference type="EMBL" id="CP150849">
    <property type="protein sequence ID" value="WZW53370.1"/>
    <property type="molecule type" value="Genomic_DNA"/>
</dbReference>